<dbReference type="PANTHER" id="PTHR43679">
    <property type="entry name" value="OCTANOYLTRANSFERASE LIPM-RELATED"/>
    <property type="match status" value="1"/>
</dbReference>
<evidence type="ECO:0000313" key="3">
    <source>
        <dbReference type="Proteomes" id="UP000604083"/>
    </source>
</evidence>
<reference evidence="2" key="1">
    <citation type="submission" date="2021-01" db="EMBL/GenBank/DDBJ databases">
        <title>Modified the classification status of verrucomicrobia.</title>
        <authorList>
            <person name="Feng X."/>
        </authorList>
    </citation>
    <scope>NUCLEOTIDE SEQUENCE</scope>
    <source>
        <strain evidence="2">KCTC 12986</strain>
    </source>
</reference>
<organism evidence="2 3">
    <name type="scientific">Roseibacillus ishigakijimensis</name>
    <dbReference type="NCBI Taxonomy" id="454146"/>
    <lineage>
        <taxon>Bacteria</taxon>
        <taxon>Pseudomonadati</taxon>
        <taxon>Verrucomicrobiota</taxon>
        <taxon>Verrucomicrobiia</taxon>
        <taxon>Verrucomicrobiales</taxon>
        <taxon>Verrucomicrobiaceae</taxon>
        <taxon>Roseibacillus</taxon>
    </lineage>
</organism>
<sequence length="188" mass="20466">MPLIIDPAADGPTNMARDQELLARLGREPVLRIYQWAGDWASYGYFQTEEMASAHFANANLQFVRRPTGGGLVDHRRDLTYTLLLPRSHPLACCSRAESYREIHHLVQKALAACGYPSELLAEEQGDSPACFVHPVPGDIVDVEGKKLAGAAQRRTRHGLLHQGSILAPGCTLQALATAFAELLAPGD</sequence>
<dbReference type="RefSeq" id="WP_200393012.1">
    <property type="nucleotide sequence ID" value="NZ_JAENIO010000063.1"/>
</dbReference>
<dbReference type="InterPro" id="IPR004143">
    <property type="entry name" value="BPL_LPL_catalytic"/>
</dbReference>
<name>A0A934VNZ5_9BACT</name>
<dbReference type="InterPro" id="IPR045864">
    <property type="entry name" value="aa-tRNA-synth_II/BPL/LPL"/>
</dbReference>
<dbReference type="InterPro" id="IPR050664">
    <property type="entry name" value="Octanoyltrans_LipM/LipL"/>
</dbReference>
<feature type="domain" description="BPL/LPL catalytic" evidence="1">
    <location>
        <begin position="25"/>
        <end position="188"/>
    </location>
</feature>
<proteinExistence type="predicted"/>
<dbReference type="PANTHER" id="PTHR43679:SF2">
    <property type="entry name" value="OCTANOYL-[GCVH]:PROTEIN N-OCTANOYLTRANSFERASE"/>
    <property type="match status" value="1"/>
</dbReference>
<evidence type="ECO:0000259" key="1">
    <source>
        <dbReference type="PROSITE" id="PS51733"/>
    </source>
</evidence>
<dbReference type="Gene3D" id="3.30.930.10">
    <property type="entry name" value="Bira Bifunctional Protein, Domain 2"/>
    <property type="match status" value="1"/>
</dbReference>
<dbReference type="Pfam" id="PF21948">
    <property type="entry name" value="LplA-B_cat"/>
    <property type="match status" value="1"/>
</dbReference>
<evidence type="ECO:0000313" key="2">
    <source>
        <dbReference type="EMBL" id="MBK1835576.1"/>
    </source>
</evidence>
<dbReference type="SUPFAM" id="SSF55681">
    <property type="entry name" value="Class II aaRS and biotin synthetases"/>
    <property type="match status" value="1"/>
</dbReference>
<dbReference type="Proteomes" id="UP000604083">
    <property type="component" value="Unassembled WGS sequence"/>
</dbReference>
<dbReference type="AlphaFoldDB" id="A0A934VNZ5"/>
<dbReference type="PROSITE" id="PS51733">
    <property type="entry name" value="BPL_LPL_CATALYTIC"/>
    <property type="match status" value="1"/>
</dbReference>
<gene>
    <name evidence="2" type="ORF">JIN78_16025</name>
</gene>
<keyword evidence="3" id="KW-1185">Reference proteome</keyword>
<protein>
    <recommendedName>
        <fullName evidence="1">BPL/LPL catalytic domain-containing protein</fullName>
    </recommendedName>
</protein>
<dbReference type="EMBL" id="JAENIO010000063">
    <property type="protein sequence ID" value="MBK1835576.1"/>
    <property type="molecule type" value="Genomic_DNA"/>
</dbReference>
<accession>A0A934VNZ5</accession>
<comment type="caution">
    <text evidence="2">The sequence shown here is derived from an EMBL/GenBank/DDBJ whole genome shotgun (WGS) entry which is preliminary data.</text>
</comment>